<dbReference type="Proteomes" id="UP000019384">
    <property type="component" value="Unassembled WGS sequence"/>
</dbReference>
<keyword evidence="1" id="KW-1133">Transmembrane helix</keyword>
<name>W6MNE1_9ASCO</name>
<dbReference type="EMBL" id="HG793128">
    <property type="protein sequence ID" value="CDK27798.1"/>
    <property type="molecule type" value="Genomic_DNA"/>
</dbReference>
<protein>
    <submittedName>
        <fullName evidence="2">Uncharacterized protein</fullName>
    </submittedName>
</protein>
<dbReference type="GeneID" id="34521178"/>
<reference evidence="2" key="2">
    <citation type="submission" date="2014-02" db="EMBL/GenBank/DDBJ databases">
        <title>Complete DNA sequence of /Kuraishia capsulata/ illustrates novel genomic features among budding yeasts (/Saccharomycotina/).</title>
        <authorList>
            <person name="Morales L."/>
            <person name="Noel B."/>
            <person name="Porcel B."/>
            <person name="Marcet-Houben M."/>
            <person name="Hullo M-F."/>
            <person name="Sacerdot C."/>
            <person name="Tekaia F."/>
            <person name="Leh-Louis V."/>
            <person name="Despons L."/>
            <person name="Khanna V."/>
            <person name="Aury J-M."/>
            <person name="Barbe V."/>
            <person name="Couloux A."/>
            <person name="Labadie K."/>
            <person name="Pelletier E."/>
            <person name="Souciet J-L."/>
            <person name="Boekhout T."/>
            <person name="Gabaldon T."/>
            <person name="Wincker P."/>
            <person name="Dujon B."/>
        </authorList>
    </citation>
    <scope>NUCLEOTIDE SEQUENCE</scope>
    <source>
        <strain evidence="2">CBS 1993</strain>
    </source>
</reference>
<keyword evidence="1" id="KW-0812">Transmembrane</keyword>
<feature type="transmembrane region" description="Helical" evidence="1">
    <location>
        <begin position="98"/>
        <end position="131"/>
    </location>
</feature>
<dbReference type="RefSeq" id="XP_022459790.1">
    <property type="nucleotide sequence ID" value="XM_022602225.1"/>
</dbReference>
<dbReference type="HOGENOM" id="CLU_906326_0_0_1"/>
<dbReference type="OrthoDB" id="3979781at2759"/>
<evidence type="ECO:0000313" key="3">
    <source>
        <dbReference type="Proteomes" id="UP000019384"/>
    </source>
</evidence>
<evidence type="ECO:0000256" key="1">
    <source>
        <dbReference type="SAM" id="Phobius"/>
    </source>
</evidence>
<reference evidence="2" key="1">
    <citation type="submission" date="2013-12" db="EMBL/GenBank/DDBJ databases">
        <authorList>
            <person name="Genoscope - CEA"/>
        </authorList>
    </citation>
    <scope>NUCLEOTIDE SEQUENCE</scope>
    <source>
        <strain evidence="2">CBS 1993</strain>
    </source>
</reference>
<keyword evidence="1" id="KW-0472">Membrane</keyword>
<accession>W6MNE1</accession>
<proteinExistence type="predicted"/>
<gene>
    <name evidence="2" type="ORF">KUCA_T00003777001</name>
</gene>
<keyword evidence="3" id="KW-1185">Reference proteome</keyword>
<dbReference type="AlphaFoldDB" id="W6MNE1"/>
<organism evidence="2 3">
    <name type="scientific">Kuraishia capsulata CBS 1993</name>
    <dbReference type="NCBI Taxonomy" id="1382522"/>
    <lineage>
        <taxon>Eukaryota</taxon>
        <taxon>Fungi</taxon>
        <taxon>Dikarya</taxon>
        <taxon>Ascomycota</taxon>
        <taxon>Saccharomycotina</taxon>
        <taxon>Pichiomycetes</taxon>
        <taxon>Pichiales</taxon>
        <taxon>Pichiaceae</taxon>
        <taxon>Kuraishia</taxon>
    </lineage>
</organism>
<evidence type="ECO:0000313" key="2">
    <source>
        <dbReference type="EMBL" id="CDK27798.1"/>
    </source>
</evidence>
<sequence length="307" mass="34520">MMSIKQQRPCVGLGRITLCHRFLSGSRFVYPLVAPKLSSRQEKIHCIPGTTAFKITSPASRYDWKFSHRSFSSTSSLQIRRGVGSNGVFSLVPDSVKVFGLALGIGSVVVFVALPIATIVVPPVLLGGWLFARTMLRRRRKELDTVMEKLKSTKLRYEALEPELEIGDTNLAKFALQRFTYALQDNEQSLDEIFEMGSQTYRLALGPIESHNQEWRFRDGAYALLGIERRGIIDKNSEERIGTMSIATLSSTVHNPLEAIISDSFYNMVIEVTPKGRLARTYTIDTPKEVMEGDDEIIDVQGRTRDQ</sequence>